<dbReference type="Pfam" id="PF01636">
    <property type="entry name" value="APH"/>
    <property type="match status" value="1"/>
</dbReference>
<name>A0A6B8W0S4_9CORY</name>
<evidence type="ECO:0000313" key="2">
    <source>
        <dbReference type="EMBL" id="QGU06081.1"/>
    </source>
</evidence>
<dbReference type="Proteomes" id="UP000424462">
    <property type="component" value="Chromosome"/>
</dbReference>
<keyword evidence="2" id="KW-0808">Transferase</keyword>
<dbReference type="SUPFAM" id="SSF56112">
    <property type="entry name" value="Protein kinase-like (PK-like)"/>
    <property type="match status" value="1"/>
</dbReference>
<keyword evidence="3" id="KW-1185">Reference proteome</keyword>
<dbReference type="PANTHER" id="PTHR21310:SF15">
    <property type="entry name" value="AMINOGLYCOSIDE PHOSPHOTRANSFERASE DOMAIN-CONTAINING PROTEIN"/>
    <property type="match status" value="1"/>
</dbReference>
<feature type="domain" description="Aminoglycoside phosphotransferase" evidence="1">
    <location>
        <begin position="25"/>
        <end position="261"/>
    </location>
</feature>
<dbReference type="Gene3D" id="3.90.1200.10">
    <property type="match status" value="1"/>
</dbReference>
<evidence type="ECO:0000313" key="3">
    <source>
        <dbReference type="Proteomes" id="UP000424462"/>
    </source>
</evidence>
<dbReference type="InterPro" id="IPR002575">
    <property type="entry name" value="Aminoglycoside_PTrfase"/>
</dbReference>
<dbReference type="EMBL" id="CP046455">
    <property type="protein sequence ID" value="QGU06081.1"/>
    <property type="molecule type" value="Genomic_DNA"/>
</dbReference>
<dbReference type="PANTHER" id="PTHR21310">
    <property type="entry name" value="AMINOGLYCOSIDE PHOSPHOTRANSFERASE-RELATED-RELATED"/>
    <property type="match status" value="1"/>
</dbReference>
<accession>A0A6B8W0S4</accession>
<dbReference type="GO" id="GO:0016740">
    <property type="term" value="F:transferase activity"/>
    <property type="evidence" value="ECO:0007669"/>
    <property type="project" value="UniProtKB-KW"/>
</dbReference>
<reference evidence="2 3" key="1">
    <citation type="submission" date="2019-11" db="EMBL/GenBank/DDBJ databases">
        <title>Complete genome sequence of Corynebacterium kalinowskii 1959, a novel Corynebacterium species isolated from soil of a small paddock in Vilsendorf, Germany.</title>
        <authorList>
            <person name="Schaffert L."/>
            <person name="Ruwe M."/>
            <person name="Milse J."/>
            <person name="Hanuschka K."/>
            <person name="Ortseifen V."/>
            <person name="Droste J."/>
            <person name="Brandt D."/>
            <person name="Schlueter L."/>
            <person name="Kutter Y."/>
            <person name="Vinke S."/>
            <person name="Viehoefer P."/>
            <person name="Jacob L."/>
            <person name="Luebke N.-C."/>
            <person name="Schulte-Berndt E."/>
            <person name="Hain C."/>
            <person name="Linder M."/>
            <person name="Schmidt P."/>
            <person name="Wollenschlaeger L."/>
            <person name="Luttermann T."/>
            <person name="Thieme E."/>
            <person name="Hassa J."/>
            <person name="Haak M."/>
            <person name="Wittchen M."/>
            <person name="Mentz A."/>
            <person name="Persicke M."/>
            <person name="Busche T."/>
            <person name="Ruckert C."/>
        </authorList>
    </citation>
    <scope>NUCLEOTIDE SEQUENCE [LARGE SCALE GENOMIC DNA]</scope>
    <source>
        <strain evidence="2 3">2039</strain>
    </source>
</reference>
<dbReference type="KEGG" id="cok:COCCU_00565"/>
<protein>
    <submittedName>
        <fullName evidence="2">Phosphotransferase enzyme family protein</fullName>
    </submittedName>
</protein>
<gene>
    <name evidence="2" type="ORF">COCCU_00565</name>
</gene>
<sequence>MTSDHREILDLARDHGLELDPESFRIIEMGLDFRVVLGDAADPQSQVSRWVLRIPRRPAVMEQARVEGKVLTLVAPQLGVDVPDWRIHSDTLIAYPLLPGEPGLELNETGEPVWAVDPSSEAYSLSLAELLAQLHQIDPATAAATGISVHTPEQARQQWQDQITRVGEEFTIAKHLLERWQAWLSEDSYWPDHCVLTHGEIYPGHTLIREGRISGVLDWTTASVTDPAKDLLFHQATASPEAFALTLRRYEELGGRTWPRLVEHCAEMFAANALGYAIYALETGAEEHREAARAGLNPPAVS</sequence>
<evidence type="ECO:0000259" key="1">
    <source>
        <dbReference type="Pfam" id="PF01636"/>
    </source>
</evidence>
<dbReference type="InterPro" id="IPR011009">
    <property type="entry name" value="Kinase-like_dom_sf"/>
</dbReference>
<dbReference type="Gene3D" id="3.30.200.20">
    <property type="entry name" value="Phosphorylase Kinase, domain 1"/>
    <property type="match status" value="1"/>
</dbReference>
<dbReference type="InterPro" id="IPR051678">
    <property type="entry name" value="AGP_Transferase"/>
</dbReference>
<dbReference type="AlphaFoldDB" id="A0A6B8W0S4"/>
<organism evidence="2 3">
    <name type="scientific">Corynebacterium occultum</name>
    <dbReference type="NCBI Taxonomy" id="2675219"/>
    <lineage>
        <taxon>Bacteria</taxon>
        <taxon>Bacillati</taxon>
        <taxon>Actinomycetota</taxon>
        <taxon>Actinomycetes</taxon>
        <taxon>Mycobacteriales</taxon>
        <taxon>Corynebacteriaceae</taxon>
        <taxon>Corynebacterium</taxon>
    </lineage>
</organism>
<proteinExistence type="predicted"/>
<dbReference type="CDD" id="cd05152">
    <property type="entry name" value="MPH2"/>
    <property type="match status" value="1"/>
</dbReference>
<dbReference type="RefSeq" id="WP_156229689.1">
    <property type="nucleotide sequence ID" value="NZ_CP046455.1"/>
</dbReference>